<dbReference type="HAMAP" id="MF_00505">
    <property type="entry name" value="HSP90"/>
    <property type="match status" value="1"/>
</dbReference>
<evidence type="ECO:0000313" key="11">
    <source>
        <dbReference type="Proteomes" id="UP000694853"/>
    </source>
</evidence>
<keyword evidence="6" id="KW-0346">Stress response</keyword>
<feature type="compositionally biased region" description="Basic and acidic residues" evidence="9">
    <location>
        <begin position="232"/>
        <end position="249"/>
    </location>
</feature>
<dbReference type="FunFam" id="3.30.565.10:FF:000012">
    <property type="entry name" value="Heat shock cognate protein"/>
    <property type="match status" value="1"/>
</dbReference>
<keyword evidence="11" id="KW-1185">Reference proteome</keyword>
<keyword evidence="7" id="KW-0143">Chaperone</keyword>
<dbReference type="GO" id="GO:0005737">
    <property type="term" value="C:cytoplasm"/>
    <property type="evidence" value="ECO:0007669"/>
    <property type="project" value="UniProtKB-SubCell"/>
</dbReference>
<dbReference type="Gene3D" id="3.40.50.11260">
    <property type="match status" value="1"/>
</dbReference>
<dbReference type="Gene3D" id="1.20.120.790">
    <property type="entry name" value="Heat shock protein 90, C-terminal domain"/>
    <property type="match status" value="1"/>
</dbReference>
<dbReference type="NCBIfam" id="NF003555">
    <property type="entry name" value="PRK05218.1"/>
    <property type="match status" value="1"/>
</dbReference>
<dbReference type="InterPro" id="IPR001404">
    <property type="entry name" value="Hsp90_fam"/>
</dbReference>
<dbReference type="GO" id="GO:0140662">
    <property type="term" value="F:ATP-dependent protein folding chaperone"/>
    <property type="evidence" value="ECO:0007669"/>
    <property type="project" value="InterPro"/>
</dbReference>
<dbReference type="Gene3D" id="3.30.565.10">
    <property type="entry name" value="Histidine kinase-like ATPase, C-terminal domain"/>
    <property type="match status" value="1"/>
</dbReference>
<evidence type="ECO:0000256" key="9">
    <source>
        <dbReference type="SAM" id="MobiDB-lite"/>
    </source>
</evidence>
<feature type="binding site" evidence="8">
    <location>
        <position position="85"/>
    </location>
    <ligand>
        <name>ATP</name>
        <dbReference type="ChEBI" id="CHEBI:30616"/>
    </ligand>
</feature>
<dbReference type="Gene3D" id="3.30.230.80">
    <property type="match status" value="1"/>
</dbReference>
<gene>
    <name evidence="12" type="primary">LOC113872856</name>
</gene>
<reference evidence="12" key="2">
    <citation type="submission" date="2025-08" db="UniProtKB">
        <authorList>
            <consortium name="RefSeq"/>
        </authorList>
    </citation>
    <scope>IDENTIFICATION</scope>
    <source>
        <tissue evidence="12">Young leaves</tissue>
    </source>
</reference>
<feature type="binding site" evidence="8">
    <location>
        <position position="98"/>
    </location>
    <ligand>
        <name>ATP</name>
        <dbReference type="ChEBI" id="CHEBI:30616"/>
    </ligand>
</feature>
<dbReference type="InterPro" id="IPR020568">
    <property type="entry name" value="Ribosomal_Su5_D2-typ_SF"/>
</dbReference>
<evidence type="ECO:0000256" key="1">
    <source>
        <dbReference type="ARBA" id="ARBA00004496"/>
    </source>
</evidence>
<evidence type="ECO:0000313" key="12">
    <source>
        <dbReference type="RefSeq" id="XP_027366509.1"/>
    </source>
</evidence>
<evidence type="ECO:0000256" key="8">
    <source>
        <dbReference type="PIRSR" id="PIRSR002583-1"/>
    </source>
</evidence>
<proteinExistence type="inferred from homology"/>
<dbReference type="KEGG" id="aprc:113872856"/>
<comment type="subcellular location">
    <subcellularLocation>
        <location evidence="1">Cytoplasm</location>
    </subcellularLocation>
</comment>
<feature type="binding site" evidence="8">
    <location>
        <position position="90"/>
    </location>
    <ligand>
        <name>ATP</name>
        <dbReference type="ChEBI" id="CHEBI:30616"/>
    </ligand>
</feature>
<dbReference type="SUPFAM" id="SSF110942">
    <property type="entry name" value="HSP90 C-terminal domain"/>
    <property type="match status" value="1"/>
</dbReference>
<feature type="binding site" evidence="8">
    <location>
        <begin position="125"/>
        <end position="130"/>
    </location>
    <ligand>
        <name>ATP</name>
        <dbReference type="ChEBI" id="CHEBI:30616"/>
    </ligand>
</feature>
<feature type="domain" description="Histidine kinase/HSP90-like ATPase" evidence="10">
    <location>
        <begin position="32"/>
        <end position="187"/>
    </location>
</feature>
<sequence>MADVNVLDSEIFTFQAEVNQLLSLIINTFYYNKDIFLRELISNASDALDRIRFESLTDKSKLDSQPELFIRLVPDNVNKTLSIIDSGGGMTKSDLVSNLGTIARSGTKQFMEALQAGADVSMIGQFGVGFYSAYLVADMVAVTTKNNDDEQYIWESQAGGTFSVTRDVNGEQLGRGTKITLFLKEDQLDYLEERRIKDLVKKHSEFISYPIYLWTQNTIEKEISDDDEDDESNKGEEGDVEKVDEDKEKQGKKKKKIHEVSYEWQLINKQKPIWMRKPEEVTKEEYVSFYKTITGDWDDYLAVKHFSVEGQLEFKSILFVPRRSSFDLSDNKKNMNNIKLYARRVFITDNCEELIPEYLGFVRGVVDSEDLPLNISREMLQKSKILNVMRKNLVKKCIEIFYEIAENKEDYHKFYDAFSKNLKLGINEDSQNRAKLADLLWYHSTKSGDEMTNLKDYVTRMKEGQKDIYYITGESKKAVDNSPFLERLRKEGYEVLFMVDAIDEYVVGELKEYDRKKLVSATKEGLKLDDESEEEKKKKEEKKKSFEDLCKTIKEILGEKVEKVVVSDRIVDSPCCLVTAENGWTANMERIMKAQALRYISTSECFSSKKTMEINPDNGIMEKLRKSAEADKNDKSVKDLVLLLFETALLTAGLSMDDPNSFAARIHRMLKLDLSIDEEDTGGYEDMPPREEDGAEESKIEEVD</sequence>
<dbReference type="PROSITE" id="PS00298">
    <property type="entry name" value="HSP90"/>
    <property type="match status" value="1"/>
</dbReference>
<evidence type="ECO:0000256" key="4">
    <source>
        <dbReference type="ARBA" id="ARBA00022741"/>
    </source>
</evidence>
<dbReference type="CDD" id="cd16927">
    <property type="entry name" value="HATPase_Hsp90-like"/>
    <property type="match status" value="1"/>
</dbReference>
<accession>A0A8B8MH25</accession>
<feature type="binding site" evidence="8">
    <location>
        <position position="177"/>
    </location>
    <ligand>
        <name>ATP</name>
        <dbReference type="ChEBI" id="CHEBI:30616"/>
    </ligand>
</feature>
<dbReference type="PIRSF" id="PIRSF002583">
    <property type="entry name" value="Hsp90"/>
    <property type="match status" value="1"/>
</dbReference>
<organism evidence="11 12">
    <name type="scientific">Abrus precatorius</name>
    <name type="common">Indian licorice</name>
    <name type="synonym">Glycine abrus</name>
    <dbReference type="NCBI Taxonomy" id="3816"/>
    <lineage>
        <taxon>Eukaryota</taxon>
        <taxon>Viridiplantae</taxon>
        <taxon>Streptophyta</taxon>
        <taxon>Embryophyta</taxon>
        <taxon>Tracheophyta</taxon>
        <taxon>Spermatophyta</taxon>
        <taxon>Magnoliopsida</taxon>
        <taxon>eudicotyledons</taxon>
        <taxon>Gunneridae</taxon>
        <taxon>Pentapetalae</taxon>
        <taxon>rosids</taxon>
        <taxon>fabids</taxon>
        <taxon>Fabales</taxon>
        <taxon>Fabaceae</taxon>
        <taxon>Papilionoideae</taxon>
        <taxon>50 kb inversion clade</taxon>
        <taxon>NPAAA clade</taxon>
        <taxon>indigoferoid/millettioid clade</taxon>
        <taxon>Abreae</taxon>
        <taxon>Abrus</taxon>
    </lineage>
</organism>
<dbReference type="Proteomes" id="UP000694853">
    <property type="component" value="Unplaced"/>
</dbReference>
<dbReference type="SMART" id="SM00387">
    <property type="entry name" value="HATPase_c"/>
    <property type="match status" value="1"/>
</dbReference>
<name>A0A8B8MH25_ABRPR</name>
<dbReference type="GO" id="GO:0016887">
    <property type="term" value="F:ATP hydrolysis activity"/>
    <property type="evidence" value="ECO:0007669"/>
    <property type="project" value="InterPro"/>
</dbReference>
<protein>
    <submittedName>
        <fullName evidence="12">Heat shock protein 83-like</fullName>
    </submittedName>
</protein>
<dbReference type="SUPFAM" id="SSF54211">
    <property type="entry name" value="Ribosomal protein S5 domain 2-like"/>
    <property type="match status" value="1"/>
</dbReference>
<dbReference type="RefSeq" id="XP_027366509.1">
    <property type="nucleotide sequence ID" value="XM_027510708.1"/>
</dbReference>
<dbReference type="InterPro" id="IPR037196">
    <property type="entry name" value="HSP90_C"/>
</dbReference>
<dbReference type="GeneID" id="113872856"/>
<dbReference type="PANTHER" id="PTHR11528">
    <property type="entry name" value="HEAT SHOCK PROTEIN 90 FAMILY MEMBER"/>
    <property type="match status" value="1"/>
</dbReference>
<dbReference type="InterPro" id="IPR003594">
    <property type="entry name" value="HATPase_dom"/>
</dbReference>
<dbReference type="Pfam" id="PF02518">
    <property type="entry name" value="HATPase_c"/>
    <property type="match status" value="1"/>
</dbReference>
<keyword evidence="3" id="KW-0963">Cytoplasm</keyword>
<feature type="binding site" evidence="8">
    <location>
        <position position="39"/>
    </location>
    <ligand>
        <name>ATP</name>
        <dbReference type="ChEBI" id="CHEBI:30616"/>
    </ligand>
</feature>
<feature type="binding site" evidence="8">
    <location>
        <position position="43"/>
    </location>
    <ligand>
        <name>ATP</name>
        <dbReference type="ChEBI" id="CHEBI:30616"/>
    </ligand>
</feature>
<comment type="similarity">
    <text evidence="2">Belongs to the heat shock protein 90 family.</text>
</comment>
<keyword evidence="4 8" id="KW-0547">Nucleotide-binding</keyword>
<feature type="region of interest" description="Disordered" evidence="9">
    <location>
        <begin position="223"/>
        <end position="254"/>
    </location>
</feature>
<dbReference type="OrthoDB" id="28737at2759"/>
<dbReference type="InterPro" id="IPR019805">
    <property type="entry name" value="Heat_shock_protein_90_CS"/>
</dbReference>
<dbReference type="Pfam" id="PF00183">
    <property type="entry name" value="HSP90"/>
    <property type="match status" value="1"/>
</dbReference>
<evidence type="ECO:0000256" key="5">
    <source>
        <dbReference type="ARBA" id="ARBA00022840"/>
    </source>
</evidence>
<dbReference type="FunFam" id="3.40.50.11260:FF:000001">
    <property type="entry name" value="Heat shock protein 90 alpha"/>
    <property type="match status" value="1"/>
</dbReference>
<dbReference type="InterPro" id="IPR020575">
    <property type="entry name" value="Hsp90_N"/>
</dbReference>
<feature type="binding site" evidence="8">
    <location>
        <position position="377"/>
    </location>
    <ligand>
        <name>ATP</name>
        <dbReference type="ChEBI" id="CHEBI:30616"/>
    </ligand>
</feature>
<evidence type="ECO:0000256" key="7">
    <source>
        <dbReference type="ARBA" id="ARBA00023186"/>
    </source>
</evidence>
<evidence type="ECO:0000256" key="2">
    <source>
        <dbReference type="ARBA" id="ARBA00008239"/>
    </source>
</evidence>
<dbReference type="GO" id="GO:0051082">
    <property type="term" value="F:unfolded protein binding"/>
    <property type="evidence" value="ECO:0007669"/>
    <property type="project" value="InterPro"/>
</dbReference>
<feature type="binding site" evidence="8">
    <location>
        <begin position="105"/>
        <end position="106"/>
    </location>
    <ligand>
        <name>ATP</name>
        <dbReference type="ChEBI" id="CHEBI:30616"/>
    </ligand>
</feature>
<feature type="region of interest" description="Disordered" evidence="9">
    <location>
        <begin position="677"/>
        <end position="704"/>
    </location>
</feature>
<keyword evidence="5 8" id="KW-0067">ATP-binding</keyword>
<dbReference type="FunFam" id="3.30.230.80:FF:000001">
    <property type="entry name" value="Heat shock protein 90 alpha"/>
    <property type="match status" value="1"/>
</dbReference>
<dbReference type="AlphaFoldDB" id="A0A8B8MH25"/>
<dbReference type="InterPro" id="IPR036890">
    <property type="entry name" value="HATPase_C_sf"/>
</dbReference>
<evidence type="ECO:0000259" key="10">
    <source>
        <dbReference type="SMART" id="SM00387"/>
    </source>
</evidence>
<reference evidence="11" key="1">
    <citation type="journal article" date="2019" name="Toxins">
        <title>Detection of Abrin-Like and Prepropulchellin-Like Toxin Genes and Transcripts Using Whole Genome Sequencing and Full-Length Transcript Sequencing of Abrus precatorius.</title>
        <authorList>
            <person name="Hovde B.T."/>
            <person name="Daligault H.E."/>
            <person name="Hanschen E.R."/>
            <person name="Kunde Y.A."/>
            <person name="Johnson M.B."/>
            <person name="Starkenburg S.R."/>
            <person name="Johnson S.L."/>
        </authorList>
    </citation>
    <scope>NUCLEOTIDE SEQUENCE [LARGE SCALE GENOMIC DNA]</scope>
</reference>
<evidence type="ECO:0000256" key="3">
    <source>
        <dbReference type="ARBA" id="ARBA00022490"/>
    </source>
</evidence>
<dbReference type="FunFam" id="1.20.120.790:FF:000001">
    <property type="entry name" value="Heat shock protein 90 alpha"/>
    <property type="match status" value="1"/>
</dbReference>
<dbReference type="GO" id="GO:0005524">
    <property type="term" value="F:ATP binding"/>
    <property type="evidence" value="ECO:0007669"/>
    <property type="project" value="UniProtKB-KW"/>
</dbReference>
<evidence type="ECO:0000256" key="6">
    <source>
        <dbReference type="ARBA" id="ARBA00023016"/>
    </source>
</evidence>
<feature type="compositionally biased region" description="Basic and acidic residues" evidence="9">
    <location>
        <begin position="687"/>
        <end position="704"/>
    </location>
</feature>
<dbReference type="SUPFAM" id="SSF55874">
    <property type="entry name" value="ATPase domain of HSP90 chaperone/DNA topoisomerase II/histidine kinase"/>
    <property type="match status" value="1"/>
</dbReference>
<dbReference type="PRINTS" id="PR00775">
    <property type="entry name" value="HEATSHOCK90"/>
</dbReference>